<sequence length="197" mass="20889">MKKLLILAVLLIGCSTLQAQDWKDALSKAATSAADKVTGGKLTQMAITGRWEYSGPGVKFESDDTLSELGGSALSSSVEKKLDPVYQLAGIKPGACHFTFDTDGAFEALLGTHSLNGTYEFNPETHAITLHFSKAPGKLGSLTGHAYLSGSQMQLVFPSEKLMELLSGIGAKIASLQPLTASLEKYKSIAIGFNFSK</sequence>
<organism evidence="3 4">
    <name type="scientific">Alistipes putredinis</name>
    <dbReference type="NCBI Taxonomy" id="28117"/>
    <lineage>
        <taxon>Bacteria</taxon>
        <taxon>Pseudomonadati</taxon>
        <taxon>Bacteroidota</taxon>
        <taxon>Bacteroidia</taxon>
        <taxon>Bacteroidales</taxon>
        <taxon>Rikenellaceae</taxon>
        <taxon>Alistipes</taxon>
    </lineage>
</organism>
<feature type="domain" description="DUF4923" evidence="2">
    <location>
        <begin position="26"/>
        <end position="197"/>
    </location>
</feature>
<dbReference type="RefSeq" id="WP_022460597.1">
    <property type="nucleotide sequence ID" value="NZ_CAJJWD010000006.1"/>
</dbReference>
<evidence type="ECO:0000313" key="4">
    <source>
        <dbReference type="Proteomes" id="UP000187417"/>
    </source>
</evidence>
<proteinExistence type="predicted"/>
<gene>
    <name evidence="3" type="ORF">BHV66_00880</name>
</gene>
<reference evidence="3 4" key="1">
    <citation type="journal article" date="2016" name="Nat. Biotechnol.">
        <title>Measurement of bacterial replication rates in microbial communities.</title>
        <authorList>
            <person name="Brown C.T."/>
            <person name="Olm M.R."/>
            <person name="Thomas B.C."/>
            <person name="Banfield J.F."/>
        </authorList>
    </citation>
    <scope>NUCLEOTIDE SEQUENCE [LARGE SCALE GENOMIC DNA]</scope>
    <source>
        <strain evidence="3">CAG:67_53_122</strain>
    </source>
</reference>
<feature type="signal peptide" evidence="1">
    <location>
        <begin position="1"/>
        <end position="19"/>
    </location>
</feature>
<dbReference type="EMBL" id="MNQH01000001">
    <property type="protein sequence ID" value="OKY96654.1"/>
    <property type="molecule type" value="Genomic_DNA"/>
</dbReference>
<evidence type="ECO:0000259" key="2">
    <source>
        <dbReference type="Pfam" id="PF16270"/>
    </source>
</evidence>
<evidence type="ECO:0000313" key="3">
    <source>
        <dbReference type="EMBL" id="OKY96654.1"/>
    </source>
</evidence>
<accession>A0A1Q6FCR2</accession>
<dbReference type="Pfam" id="PF16270">
    <property type="entry name" value="DUF4923"/>
    <property type="match status" value="1"/>
</dbReference>
<dbReference type="AlphaFoldDB" id="A0A1Q6FCR2"/>
<feature type="chain" id="PRO_5010286813" evidence="1">
    <location>
        <begin position="20"/>
        <end position="197"/>
    </location>
</feature>
<dbReference type="STRING" id="28117.BHV66_00880"/>
<evidence type="ECO:0000256" key="1">
    <source>
        <dbReference type="SAM" id="SignalP"/>
    </source>
</evidence>
<comment type="caution">
    <text evidence="3">The sequence shown here is derived from an EMBL/GenBank/DDBJ whole genome shotgun (WGS) entry which is preliminary data.</text>
</comment>
<dbReference type="Proteomes" id="UP000187417">
    <property type="component" value="Unassembled WGS sequence"/>
</dbReference>
<name>A0A1Q6FCR2_9BACT</name>
<dbReference type="InterPro" id="IPR032575">
    <property type="entry name" value="DUF4923"/>
</dbReference>
<protein>
    <submittedName>
        <fullName evidence="3">DUF4923 domain-containing protein</fullName>
    </submittedName>
</protein>
<keyword evidence="1" id="KW-0732">Signal</keyword>